<accession>A0ABD3GB19</accession>
<evidence type="ECO:0000256" key="1">
    <source>
        <dbReference type="SAM" id="MobiDB-lite"/>
    </source>
</evidence>
<feature type="compositionally biased region" description="Low complexity" evidence="1">
    <location>
        <begin position="68"/>
        <end position="87"/>
    </location>
</feature>
<feature type="compositionally biased region" description="Acidic residues" evidence="1">
    <location>
        <begin position="415"/>
        <end position="428"/>
    </location>
</feature>
<evidence type="ECO:0000313" key="3">
    <source>
        <dbReference type="Proteomes" id="UP001633002"/>
    </source>
</evidence>
<reference evidence="2 3" key="1">
    <citation type="submission" date="2024-09" db="EMBL/GenBank/DDBJ databases">
        <title>Chromosome-scale assembly of Riccia sorocarpa.</title>
        <authorList>
            <person name="Paukszto L."/>
        </authorList>
    </citation>
    <scope>NUCLEOTIDE SEQUENCE [LARGE SCALE GENOMIC DNA]</scope>
    <source>
        <strain evidence="2">LP-2024</strain>
        <tissue evidence="2">Aerial parts of the thallus</tissue>
    </source>
</reference>
<feature type="compositionally biased region" description="Low complexity" evidence="1">
    <location>
        <begin position="35"/>
        <end position="47"/>
    </location>
</feature>
<feature type="compositionally biased region" description="Gly residues" evidence="1">
    <location>
        <begin position="48"/>
        <end position="61"/>
    </location>
</feature>
<evidence type="ECO:0000313" key="2">
    <source>
        <dbReference type="EMBL" id="KAL3676363.1"/>
    </source>
</evidence>
<comment type="caution">
    <text evidence="2">The sequence shown here is derived from an EMBL/GenBank/DDBJ whole genome shotgun (WGS) entry which is preliminary data.</text>
</comment>
<organism evidence="2 3">
    <name type="scientific">Riccia sorocarpa</name>
    <dbReference type="NCBI Taxonomy" id="122646"/>
    <lineage>
        <taxon>Eukaryota</taxon>
        <taxon>Viridiplantae</taxon>
        <taxon>Streptophyta</taxon>
        <taxon>Embryophyta</taxon>
        <taxon>Marchantiophyta</taxon>
        <taxon>Marchantiopsida</taxon>
        <taxon>Marchantiidae</taxon>
        <taxon>Marchantiales</taxon>
        <taxon>Ricciaceae</taxon>
        <taxon>Riccia</taxon>
    </lineage>
</organism>
<feature type="region of interest" description="Disordered" evidence="1">
    <location>
        <begin position="382"/>
        <end position="432"/>
    </location>
</feature>
<feature type="compositionally biased region" description="Acidic residues" evidence="1">
    <location>
        <begin position="390"/>
        <end position="405"/>
    </location>
</feature>
<feature type="region of interest" description="Disordered" evidence="1">
    <location>
        <begin position="168"/>
        <end position="225"/>
    </location>
</feature>
<dbReference type="AlphaFoldDB" id="A0ABD3GB19"/>
<keyword evidence="3" id="KW-1185">Reference proteome</keyword>
<name>A0ABD3GB19_9MARC</name>
<dbReference type="Proteomes" id="UP001633002">
    <property type="component" value="Unassembled WGS sequence"/>
</dbReference>
<dbReference type="EMBL" id="JBJQOH010000008">
    <property type="protein sequence ID" value="KAL3676363.1"/>
    <property type="molecule type" value="Genomic_DNA"/>
</dbReference>
<gene>
    <name evidence="2" type="ORF">R1sor_026311</name>
</gene>
<sequence length="523" mass="56269">MGLPPSQGGQPDRHERHRTHGTGAGGVRPTPSTVSGGRPPTGHSRGSSGRGAGTTGAGSSGGKTPRVTTGTASRSSSTSSQMSIPVTVSAPTPSVFAPATSGRGSIGRGSGEGPSGEGPSRPTLDPIDVSHMFEPGSNVTAFTREQMQEWMERFFTVKLQQFATEMGLGSTPSVSGGGASTEQEDTTRRRRSRSSHEDDTRPRSRRSRHSRQTSPYGDGDRRPQLVPLVQIQMDRYGVPEGTDSLKVVGIMVREVCRLYLPDDAVWSDVPMTTRYDILDIAKRLAAKYGPISARHKNARARVESRRQKNAMATNPYGHQGFSGFRARFMKEFGVFPEQKHNAFLRAHGMKKVFEFVRNGRDIPEVGECSNAEVGAVDGAAAAGGSAVGADGDDVEFDESSGEEENDHGQTPQQEPVEEDGEDGEDEEDSSSHYEIREHFREPVQPVQPVQPPVQPPAEPVITEAQRIIRFVMGGESYAPRTMAPLPSVQRAIPLGPQQSVLQAIPLDPQDTVARTATTLTVTP</sequence>
<protein>
    <submittedName>
        <fullName evidence="2">Uncharacterized protein</fullName>
    </submittedName>
</protein>
<proteinExistence type="predicted"/>
<feature type="compositionally biased region" description="Gly residues" evidence="1">
    <location>
        <begin position="104"/>
        <end position="116"/>
    </location>
</feature>
<feature type="region of interest" description="Disordered" evidence="1">
    <location>
        <begin position="1"/>
        <end position="132"/>
    </location>
</feature>